<dbReference type="OrthoDB" id="9799090at2"/>
<dbReference type="Proteomes" id="UP000199072">
    <property type="component" value="Unassembled WGS sequence"/>
</dbReference>
<dbReference type="SUPFAM" id="SSF81324">
    <property type="entry name" value="Voltage-gated potassium channels"/>
    <property type="match status" value="1"/>
</dbReference>
<dbReference type="Gene3D" id="1.10.287.70">
    <property type="match status" value="1"/>
</dbReference>
<evidence type="ECO:0000313" key="4">
    <source>
        <dbReference type="Proteomes" id="UP000199072"/>
    </source>
</evidence>
<name>A0A1G7G9X9_9SPHI</name>
<evidence type="ECO:0000313" key="3">
    <source>
        <dbReference type="EMBL" id="SDE84903.1"/>
    </source>
</evidence>
<feature type="transmembrane region" description="Helical" evidence="1">
    <location>
        <begin position="64"/>
        <end position="83"/>
    </location>
</feature>
<organism evidence="3 4">
    <name type="scientific">Mucilaginibacter pineti</name>
    <dbReference type="NCBI Taxonomy" id="1391627"/>
    <lineage>
        <taxon>Bacteria</taxon>
        <taxon>Pseudomonadati</taxon>
        <taxon>Bacteroidota</taxon>
        <taxon>Sphingobacteriia</taxon>
        <taxon>Sphingobacteriales</taxon>
        <taxon>Sphingobacteriaceae</taxon>
        <taxon>Mucilaginibacter</taxon>
    </lineage>
</organism>
<proteinExistence type="predicted"/>
<feature type="transmembrane region" description="Helical" evidence="1">
    <location>
        <begin position="29"/>
        <end position="52"/>
    </location>
</feature>
<accession>A0A1G7G9X9</accession>
<dbReference type="STRING" id="1391627.SAMN05216464_11041"/>
<dbReference type="AlphaFoldDB" id="A0A1G7G9X9"/>
<dbReference type="RefSeq" id="WP_091151851.1">
    <property type="nucleotide sequence ID" value="NZ_FNAI01000010.1"/>
</dbReference>
<sequence length="286" mass="32693">MKTGNQFELPKERSKSFLELIDALSNRAIIGWGALLYAGPVLLISVAEYFIGGKTHIVTTQADVTFWDLIYFNFVSMLTIGYGDMSPSGIFRFFTILEAITGLAIYTCSISLITIKLLLPKKNIIVFSKYAYYCLDDEAFMIIYLNTANQFLTNLETSWYFKLDEDWDTRSPVRVPFITKSVQTFQLHFDKTFQDINATLHPYDCLRIGLSADIGMASYSTYVEYGVEEILVISNRTALTAYEGFYKVDEQLQTEKFANFFHYCPEGASRLSECLKSAMNKHRKNS</sequence>
<evidence type="ECO:0000259" key="2">
    <source>
        <dbReference type="Pfam" id="PF07885"/>
    </source>
</evidence>
<feature type="domain" description="Potassium channel" evidence="2">
    <location>
        <begin position="51"/>
        <end position="116"/>
    </location>
</feature>
<reference evidence="3 4" key="1">
    <citation type="submission" date="2016-10" db="EMBL/GenBank/DDBJ databases">
        <authorList>
            <person name="de Groot N.N."/>
        </authorList>
    </citation>
    <scope>NUCLEOTIDE SEQUENCE [LARGE SCALE GENOMIC DNA]</scope>
    <source>
        <strain evidence="3 4">47C3B</strain>
    </source>
</reference>
<keyword evidence="4" id="KW-1185">Reference proteome</keyword>
<dbReference type="EMBL" id="FNAI01000010">
    <property type="protein sequence ID" value="SDE84903.1"/>
    <property type="molecule type" value="Genomic_DNA"/>
</dbReference>
<keyword evidence="1" id="KW-0472">Membrane</keyword>
<evidence type="ECO:0000256" key="1">
    <source>
        <dbReference type="SAM" id="Phobius"/>
    </source>
</evidence>
<keyword evidence="1" id="KW-0812">Transmembrane</keyword>
<dbReference type="Pfam" id="PF07885">
    <property type="entry name" value="Ion_trans_2"/>
    <property type="match status" value="1"/>
</dbReference>
<dbReference type="InterPro" id="IPR013099">
    <property type="entry name" value="K_chnl_dom"/>
</dbReference>
<gene>
    <name evidence="3" type="ORF">SAMN05216464_11041</name>
</gene>
<protein>
    <submittedName>
        <fullName evidence="3">Ion channel</fullName>
    </submittedName>
</protein>
<keyword evidence="1" id="KW-1133">Transmembrane helix</keyword>
<feature type="transmembrane region" description="Helical" evidence="1">
    <location>
        <begin position="89"/>
        <end position="119"/>
    </location>
</feature>